<feature type="transmembrane region" description="Helical" evidence="1">
    <location>
        <begin position="208"/>
        <end position="230"/>
    </location>
</feature>
<feature type="transmembrane region" description="Helical" evidence="1">
    <location>
        <begin position="63"/>
        <end position="85"/>
    </location>
</feature>
<keyword evidence="1" id="KW-0812">Transmembrane</keyword>
<evidence type="ECO:0000256" key="1">
    <source>
        <dbReference type="SAM" id="Phobius"/>
    </source>
</evidence>
<evidence type="ECO:0000313" key="2">
    <source>
        <dbReference type="EMBL" id="KAG5169875.1"/>
    </source>
</evidence>
<feature type="transmembrane region" description="Helical" evidence="1">
    <location>
        <begin position="236"/>
        <end position="259"/>
    </location>
</feature>
<keyword evidence="1" id="KW-1133">Transmembrane helix</keyword>
<comment type="caution">
    <text evidence="2">The sequence shown here is derived from an EMBL/GenBank/DDBJ whole genome shotgun (WGS) entry which is preliminary data.</text>
</comment>
<dbReference type="EMBL" id="JAFIQS010000004">
    <property type="protein sequence ID" value="KAG5169875.1"/>
    <property type="molecule type" value="Genomic_DNA"/>
</dbReference>
<feature type="transmembrane region" description="Helical" evidence="1">
    <location>
        <begin position="97"/>
        <end position="118"/>
    </location>
</feature>
<reference evidence="2" key="1">
    <citation type="submission" date="2021-02" db="EMBL/GenBank/DDBJ databases">
        <title>Psilocybe cubensis genome.</title>
        <authorList>
            <person name="Mckernan K.J."/>
            <person name="Crawford S."/>
            <person name="Trippe A."/>
            <person name="Kane L.T."/>
            <person name="Mclaughlin S."/>
        </authorList>
    </citation>
    <scope>NUCLEOTIDE SEQUENCE [LARGE SCALE GENOMIC DNA]</scope>
    <source>
        <strain evidence="2">MGC-MH-2018</strain>
    </source>
</reference>
<dbReference type="OrthoDB" id="3250682at2759"/>
<proteinExistence type="predicted"/>
<keyword evidence="1" id="KW-0472">Membrane</keyword>
<protein>
    <submittedName>
        <fullName evidence="2">Uncharacterized protein</fullName>
    </submittedName>
</protein>
<sequence>MNVNQLNYVADLCEAALYGESLNFSHFGQKINMKLEGALSLLILVVIWILLTAKKLARIMQVMFGASILMWIVSTLHLAALIQRLSLGRTELWEAKAAVSLATLQFMISDVILIWRVYAVWGRSYWTTIIPFILMIGAAAVRFSVVSNGTAVLLFVSDPANFIIIANTAYCTALIAGRIMQVTFTDAIKILDSSALGPRGKQNVYERVLLMIIESGALYALSMMVCIVVDKVHSPGIHVILDITVPLTGILPTLIVLVVHYELVPGTRDSISSVIGDSEFHAASGPTATTLGIDASSSRDDVGSKIAASTLKMERSEDDIGDKYNKSMV</sequence>
<feature type="transmembrane region" description="Helical" evidence="1">
    <location>
        <begin position="31"/>
        <end position="51"/>
    </location>
</feature>
<feature type="transmembrane region" description="Helical" evidence="1">
    <location>
        <begin position="162"/>
        <end position="180"/>
    </location>
</feature>
<dbReference type="AlphaFoldDB" id="A0A8H7Y2C1"/>
<accession>A0A8H7Y2C1</accession>
<name>A0A8H7Y2C1_PSICU</name>
<organism evidence="2">
    <name type="scientific">Psilocybe cubensis</name>
    <name type="common">Psychedelic mushroom</name>
    <name type="synonym">Stropharia cubensis</name>
    <dbReference type="NCBI Taxonomy" id="181762"/>
    <lineage>
        <taxon>Eukaryota</taxon>
        <taxon>Fungi</taxon>
        <taxon>Dikarya</taxon>
        <taxon>Basidiomycota</taxon>
        <taxon>Agaricomycotina</taxon>
        <taxon>Agaricomycetes</taxon>
        <taxon>Agaricomycetidae</taxon>
        <taxon>Agaricales</taxon>
        <taxon>Agaricineae</taxon>
        <taxon>Strophariaceae</taxon>
        <taxon>Psilocybe</taxon>
    </lineage>
</organism>
<feature type="transmembrane region" description="Helical" evidence="1">
    <location>
        <begin position="130"/>
        <end position="156"/>
    </location>
</feature>
<gene>
    <name evidence="2" type="ORF">JR316_004256</name>
</gene>